<dbReference type="HAMAP" id="MF_00185">
    <property type="entry name" value="IPP_trans"/>
    <property type="match status" value="1"/>
</dbReference>
<dbReference type="GO" id="GO:0052381">
    <property type="term" value="F:tRNA dimethylallyltransferase activity"/>
    <property type="evidence" value="ECO:0007669"/>
    <property type="project" value="UniProtKB-EC"/>
</dbReference>
<organism evidence="10">
    <name type="scientific">marine metagenome</name>
    <dbReference type="NCBI Taxonomy" id="408172"/>
    <lineage>
        <taxon>unclassified sequences</taxon>
        <taxon>metagenomes</taxon>
        <taxon>ecological metagenomes</taxon>
    </lineage>
</organism>
<comment type="similarity">
    <text evidence="2">Belongs to the IPP transferase family.</text>
</comment>
<dbReference type="SUPFAM" id="SSF52540">
    <property type="entry name" value="P-loop containing nucleoside triphosphate hydrolases"/>
    <property type="match status" value="2"/>
</dbReference>
<evidence type="ECO:0000256" key="1">
    <source>
        <dbReference type="ARBA" id="ARBA00001946"/>
    </source>
</evidence>
<reference evidence="10" key="1">
    <citation type="submission" date="2018-05" db="EMBL/GenBank/DDBJ databases">
        <authorList>
            <person name="Lanie J.A."/>
            <person name="Ng W.-L."/>
            <person name="Kazmierczak K.M."/>
            <person name="Andrzejewski T.M."/>
            <person name="Davidsen T.M."/>
            <person name="Wayne K.J."/>
            <person name="Tettelin H."/>
            <person name="Glass J.I."/>
            <person name="Rusch D."/>
            <person name="Podicherti R."/>
            <person name="Tsui H.-C.T."/>
            <person name="Winkler M.E."/>
        </authorList>
    </citation>
    <scope>NUCLEOTIDE SEQUENCE</scope>
</reference>
<dbReference type="PANTHER" id="PTHR11088:SF60">
    <property type="entry name" value="TRNA DIMETHYLALLYLTRANSFERASE"/>
    <property type="match status" value="1"/>
</dbReference>
<dbReference type="InterPro" id="IPR039657">
    <property type="entry name" value="Dimethylallyltransferase"/>
</dbReference>
<comment type="catalytic activity">
    <reaction evidence="9">
        <text>adenosine(37) in tRNA + dimethylallyl diphosphate = N(6)-dimethylallyladenosine(37) in tRNA + diphosphate</text>
        <dbReference type="Rhea" id="RHEA:26482"/>
        <dbReference type="Rhea" id="RHEA-COMP:10162"/>
        <dbReference type="Rhea" id="RHEA-COMP:10375"/>
        <dbReference type="ChEBI" id="CHEBI:33019"/>
        <dbReference type="ChEBI" id="CHEBI:57623"/>
        <dbReference type="ChEBI" id="CHEBI:74411"/>
        <dbReference type="ChEBI" id="CHEBI:74415"/>
        <dbReference type="EC" id="2.5.1.75"/>
    </reaction>
</comment>
<dbReference type="InterPro" id="IPR027417">
    <property type="entry name" value="P-loop_NTPase"/>
</dbReference>
<keyword evidence="5" id="KW-0819">tRNA processing</keyword>
<dbReference type="AlphaFoldDB" id="A0A381N7W8"/>
<evidence type="ECO:0000256" key="5">
    <source>
        <dbReference type="ARBA" id="ARBA00022694"/>
    </source>
</evidence>
<dbReference type="InterPro" id="IPR018022">
    <property type="entry name" value="IPT"/>
</dbReference>
<gene>
    <name evidence="10" type="ORF">METZ01_LOCUS3393</name>
</gene>
<evidence type="ECO:0000256" key="3">
    <source>
        <dbReference type="ARBA" id="ARBA00012665"/>
    </source>
</evidence>
<accession>A0A381N7W8</accession>
<name>A0A381N7W8_9ZZZZ</name>
<evidence type="ECO:0000313" key="10">
    <source>
        <dbReference type="EMBL" id="SUZ50539.1"/>
    </source>
</evidence>
<comment type="cofactor">
    <cofactor evidence="1">
        <name>Mg(2+)</name>
        <dbReference type="ChEBI" id="CHEBI:18420"/>
    </cofactor>
</comment>
<dbReference type="NCBIfam" id="TIGR00174">
    <property type="entry name" value="miaA"/>
    <property type="match status" value="1"/>
</dbReference>
<keyword evidence="8" id="KW-0460">Magnesium</keyword>
<dbReference type="EMBL" id="UINC01000176">
    <property type="protein sequence ID" value="SUZ50539.1"/>
    <property type="molecule type" value="Genomic_DNA"/>
</dbReference>
<feature type="non-terminal residue" evidence="10">
    <location>
        <position position="1"/>
    </location>
</feature>
<evidence type="ECO:0000256" key="4">
    <source>
        <dbReference type="ARBA" id="ARBA00022679"/>
    </source>
</evidence>
<dbReference type="GO" id="GO:0005524">
    <property type="term" value="F:ATP binding"/>
    <property type="evidence" value="ECO:0007669"/>
    <property type="project" value="UniProtKB-KW"/>
</dbReference>
<proteinExistence type="inferred from homology"/>
<keyword evidence="7" id="KW-0067">ATP-binding</keyword>
<dbReference type="PANTHER" id="PTHR11088">
    <property type="entry name" value="TRNA DIMETHYLALLYLTRANSFERASE"/>
    <property type="match status" value="1"/>
</dbReference>
<dbReference type="Gene3D" id="3.40.50.300">
    <property type="entry name" value="P-loop containing nucleotide triphosphate hydrolases"/>
    <property type="match status" value="1"/>
</dbReference>
<protein>
    <recommendedName>
        <fullName evidence="3">tRNA dimethylallyltransferase</fullName>
        <ecNumber evidence="3">2.5.1.75</ecNumber>
    </recommendedName>
</protein>
<evidence type="ECO:0000256" key="6">
    <source>
        <dbReference type="ARBA" id="ARBA00022741"/>
    </source>
</evidence>
<evidence type="ECO:0000256" key="9">
    <source>
        <dbReference type="ARBA" id="ARBA00049563"/>
    </source>
</evidence>
<evidence type="ECO:0000256" key="8">
    <source>
        <dbReference type="ARBA" id="ARBA00022842"/>
    </source>
</evidence>
<dbReference type="GO" id="GO:0006400">
    <property type="term" value="P:tRNA modification"/>
    <property type="evidence" value="ECO:0007669"/>
    <property type="project" value="TreeGrafter"/>
</dbReference>
<sequence length="308" mass="33832">VAPNGHLVVIGATASGKSALALEVARQRPGVELVSMDSMALYRGMDIGTASPTLAERNEVPHHLLDIVDPTEEFTVSEFQKAASGALNDITDRGQRAVMVGGTGLHVRAVVDDLEIPGRYDQVRADLESDDDTVGLHARLLDLDPVAAQRMEPTNRRRVLRALEVTLGSGRPFSSFGPGLEAYPPTPFAQVGLRADRDVLDRRIAERYERQMDEGFLDEVRALAALPGGPSRSAAQALGYRELLAHLRGECTLDEAVGDAVVATRRFARRQERWFRRDPRIQWFDVAEEPLAVLESVLEAFDRCGTEQ</sequence>
<keyword evidence="6" id="KW-0547">Nucleotide-binding</keyword>
<evidence type="ECO:0000256" key="7">
    <source>
        <dbReference type="ARBA" id="ARBA00022840"/>
    </source>
</evidence>
<dbReference type="EC" id="2.5.1.75" evidence="3"/>
<dbReference type="Gene3D" id="1.10.20.140">
    <property type="match status" value="1"/>
</dbReference>
<evidence type="ECO:0000256" key="2">
    <source>
        <dbReference type="ARBA" id="ARBA00005842"/>
    </source>
</evidence>
<keyword evidence="4" id="KW-0808">Transferase</keyword>
<dbReference type="Pfam" id="PF01715">
    <property type="entry name" value="IPPT"/>
    <property type="match status" value="1"/>
</dbReference>